<evidence type="ECO:0000313" key="2">
    <source>
        <dbReference type="WBParaSite" id="RSKR_0000519900.1"/>
    </source>
</evidence>
<proteinExistence type="predicted"/>
<organism evidence="1 2">
    <name type="scientific">Rhabditophanes sp. KR3021</name>
    <dbReference type="NCBI Taxonomy" id="114890"/>
    <lineage>
        <taxon>Eukaryota</taxon>
        <taxon>Metazoa</taxon>
        <taxon>Ecdysozoa</taxon>
        <taxon>Nematoda</taxon>
        <taxon>Chromadorea</taxon>
        <taxon>Rhabditida</taxon>
        <taxon>Tylenchina</taxon>
        <taxon>Panagrolaimomorpha</taxon>
        <taxon>Strongyloidoidea</taxon>
        <taxon>Alloionematidae</taxon>
        <taxon>Rhabditophanes</taxon>
    </lineage>
</organism>
<accession>A0AC35TWH6</accession>
<sequence length="194" mass="23033">MDFPMIDADVDEIEEVVEKQEEALVSKGKYKEMRERYEGRLVDIKSEYKCLEIPLIGFQRETGDKICLSRTNLDTVKDQIDISKCNEKGKLPRFFKICTIMQNAKIDKDKWIHDCDGLCFCKYHQLYPHIEDQCTLEHVKMIMDVHWNDKDIQKFFLSPAEVKLFLMEQRNLIQHFEVVNKMFDAMVNKQVTDL</sequence>
<dbReference type="Proteomes" id="UP000095286">
    <property type="component" value="Unplaced"/>
</dbReference>
<evidence type="ECO:0000313" key="1">
    <source>
        <dbReference type="Proteomes" id="UP000095286"/>
    </source>
</evidence>
<dbReference type="WBParaSite" id="RSKR_0000519900.1">
    <property type="protein sequence ID" value="RSKR_0000519900.1"/>
    <property type="gene ID" value="RSKR_0000519900"/>
</dbReference>
<protein>
    <submittedName>
        <fullName evidence="2">Uncharacterized protein</fullName>
    </submittedName>
</protein>
<reference evidence="2" key="1">
    <citation type="submission" date="2016-11" db="UniProtKB">
        <authorList>
            <consortium name="WormBaseParasite"/>
        </authorList>
    </citation>
    <scope>IDENTIFICATION</scope>
    <source>
        <strain evidence="2">KR3021</strain>
    </source>
</reference>
<name>A0AC35TWH6_9BILA</name>